<sequence>MMTEEDSDDEERSTDEVNVLHEHIFRDVFDPGLGARPHYATVFGVAFDPFTDDSFVSSGADGTVRKWDRPDPEKPHVNTHTWTFDKHPHHLVFHGGEKIFAVGGSDGRVYVHSGQDYTTQYYIEGSNPDRQVSSMTWGKASCSSTVFFATEHTGQNQNDGEAYAANYVAGNHKTMYNFSGVPGGGAVMALDGTGSRLAIVAGQRSNMARQSLLVYEPQVLDAQTVLECHLPEFGYITHPPSLSDECHIMDVQFSPCGRYIAIARDNNCALIYDIRNATLPLHVFGHVTYSREEMEHRFGIRGGTQATYGIASLGWMGHDTLITGGSDGCVRRWDTRRATERMGGQVVARLDQPVAHLSFGDDTQQHRYPLIGRYGGQGLCV</sequence>
<dbReference type="OMA" id="SHERRAD"/>
<dbReference type="PANTHER" id="PTHR44129">
    <property type="entry name" value="WD REPEAT-CONTAINING PROTEIN POP1"/>
    <property type="match status" value="1"/>
</dbReference>
<keyword evidence="5" id="KW-1185">Reference proteome</keyword>
<evidence type="ECO:0000256" key="3">
    <source>
        <dbReference type="PROSITE-ProRule" id="PRU00221"/>
    </source>
</evidence>
<dbReference type="AlphaFoldDB" id="M5G1A1"/>
<evidence type="ECO:0000256" key="1">
    <source>
        <dbReference type="ARBA" id="ARBA00022574"/>
    </source>
</evidence>
<dbReference type="InterPro" id="IPR001680">
    <property type="entry name" value="WD40_rpt"/>
</dbReference>
<reference evidence="4 5" key="1">
    <citation type="journal article" date="2012" name="Science">
        <title>The Paleozoic origin of enzymatic lignin decomposition reconstructed from 31 fungal genomes.</title>
        <authorList>
            <person name="Floudas D."/>
            <person name="Binder M."/>
            <person name="Riley R."/>
            <person name="Barry K."/>
            <person name="Blanchette R.A."/>
            <person name="Henrissat B."/>
            <person name="Martinez A.T."/>
            <person name="Otillar R."/>
            <person name="Spatafora J.W."/>
            <person name="Yadav J.S."/>
            <person name="Aerts A."/>
            <person name="Benoit I."/>
            <person name="Boyd A."/>
            <person name="Carlson A."/>
            <person name="Copeland A."/>
            <person name="Coutinho P.M."/>
            <person name="de Vries R.P."/>
            <person name="Ferreira P."/>
            <person name="Findley K."/>
            <person name="Foster B."/>
            <person name="Gaskell J."/>
            <person name="Glotzer D."/>
            <person name="Gorecki P."/>
            <person name="Heitman J."/>
            <person name="Hesse C."/>
            <person name="Hori C."/>
            <person name="Igarashi K."/>
            <person name="Jurgens J.A."/>
            <person name="Kallen N."/>
            <person name="Kersten P."/>
            <person name="Kohler A."/>
            <person name="Kuees U."/>
            <person name="Kumar T.K.A."/>
            <person name="Kuo A."/>
            <person name="LaButti K."/>
            <person name="Larrondo L.F."/>
            <person name="Lindquist E."/>
            <person name="Ling A."/>
            <person name="Lombard V."/>
            <person name="Lucas S."/>
            <person name="Lundell T."/>
            <person name="Martin R."/>
            <person name="McLaughlin D.J."/>
            <person name="Morgenstern I."/>
            <person name="Morin E."/>
            <person name="Murat C."/>
            <person name="Nagy L.G."/>
            <person name="Nolan M."/>
            <person name="Ohm R.A."/>
            <person name="Patyshakuliyeva A."/>
            <person name="Rokas A."/>
            <person name="Ruiz-Duenas F.J."/>
            <person name="Sabat G."/>
            <person name="Salamov A."/>
            <person name="Samejima M."/>
            <person name="Schmutz J."/>
            <person name="Slot J.C."/>
            <person name="St John F."/>
            <person name="Stenlid J."/>
            <person name="Sun H."/>
            <person name="Sun S."/>
            <person name="Syed K."/>
            <person name="Tsang A."/>
            <person name="Wiebenga A."/>
            <person name="Young D."/>
            <person name="Pisabarro A."/>
            <person name="Eastwood D.C."/>
            <person name="Martin F."/>
            <person name="Cullen D."/>
            <person name="Grigoriev I.V."/>
            <person name="Hibbett D.S."/>
        </authorList>
    </citation>
    <scope>NUCLEOTIDE SEQUENCE [LARGE SCALE GENOMIC DNA]</scope>
    <source>
        <strain evidence="4 5">DJM-731 SS1</strain>
    </source>
</reference>
<accession>M5G1A1</accession>
<keyword evidence="1 3" id="KW-0853">WD repeat</keyword>
<dbReference type="OrthoDB" id="10248252at2759"/>
<dbReference type="SMART" id="SM00320">
    <property type="entry name" value="WD40"/>
    <property type="match status" value="4"/>
</dbReference>
<dbReference type="Pfam" id="PF00400">
    <property type="entry name" value="WD40"/>
    <property type="match status" value="2"/>
</dbReference>
<organism evidence="4 5">
    <name type="scientific">Dacryopinax primogenitus (strain DJM 731)</name>
    <name type="common">Brown rot fungus</name>
    <dbReference type="NCBI Taxonomy" id="1858805"/>
    <lineage>
        <taxon>Eukaryota</taxon>
        <taxon>Fungi</taxon>
        <taxon>Dikarya</taxon>
        <taxon>Basidiomycota</taxon>
        <taxon>Agaricomycotina</taxon>
        <taxon>Dacrymycetes</taxon>
        <taxon>Dacrymycetales</taxon>
        <taxon>Dacrymycetaceae</taxon>
        <taxon>Dacryopinax</taxon>
    </lineage>
</organism>
<dbReference type="Gene3D" id="2.130.10.10">
    <property type="entry name" value="YVTN repeat-like/Quinoprotein amine dehydrogenase"/>
    <property type="match status" value="1"/>
</dbReference>
<dbReference type="InterPro" id="IPR050349">
    <property type="entry name" value="WD_LIS1/nudF_dynein_reg"/>
</dbReference>
<dbReference type="InterPro" id="IPR036322">
    <property type="entry name" value="WD40_repeat_dom_sf"/>
</dbReference>
<keyword evidence="2" id="KW-0677">Repeat</keyword>
<dbReference type="GeneID" id="63687831"/>
<dbReference type="STRING" id="1858805.M5G1A1"/>
<dbReference type="EMBL" id="JH795863">
    <property type="protein sequence ID" value="EJU01965.1"/>
    <property type="molecule type" value="Genomic_DNA"/>
</dbReference>
<name>M5G1A1_DACPD</name>
<dbReference type="RefSeq" id="XP_040628862.1">
    <property type="nucleotide sequence ID" value="XM_040772769.1"/>
</dbReference>
<dbReference type="Proteomes" id="UP000030653">
    <property type="component" value="Unassembled WGS sequence"/>
</dbReference>
<evidence type="ECO:0000256" key="2">
    <source>
        <dbReference type="ARBA" id="ARBA00022737"/>
    </source>
</evidence>
<dbReference type="PROSITE" id="PS50294">
    <property type="entry name" value="WD_REPEATS_REGION"/>
    <property type="match status" value="1"/>
</dbReference>
<feature type="repeat" description="WD" evidence="3">
    <location>
        <begin position="35"/>
        <end position="68"/>
    </location>
</feature>
<protein>
    <submittedName>
        <fullName evidence="4">WD40 repeat-like protein</fullName>
    </submittedName>
</protein>
<evidence type="ECO:0000313" key="5">
    <source>
        <dbReference type="Proteomes" id="UP000030653"/>
    </source>
</evidence>
<dbReference type="PROSITE" id="PS50082">
    <property type="entry name" value="WD_REPEATS_2"/>
    <property type="match status" value="1"/>
</dbReference>
<dbReference type="SUPFAM" id="SSF50978">
    <property type="entry name" value="WD40 repeat-like"/>
    <property type="match status" value="1"/>
</dbReference>
<dbReference type="InterPro" id="IPR015943">
    <property type="entry name" value="WD40/YVTN_repeat-like_dom_sf"/>
</dbReference>
<evidence type="ECO:0000313" key="4">
    <source>
        <dbReference type="EMBL" id="EJU01965.1"/>
    </source>
</evidence>
<dbReference type="HOGENOM" id="CLU_018983_0_0_1"/>
<gene>
    <name evidence="4" type="ORF">DACRYDRAFT_22383</name>
</gene>
<proteinExistence type="predicted"/>